<dbReference type="OrthoDB" id="1600564at2759"/>
<name>K5XW93_AGABU</name>
<accession>K5XW93</accession>
<proteinExistence type="predicted"/>
<dbReference type="eggNOG" id="ENOG502S09J">
    <property type="taxonomic scope" value="Eukaryota"/>
</dbReference>
<dbReference type="PANTHER" id="PTHR45648:SF85">
    <property type="entry name" value="A, PUTATIVE (AFU_ORTHOLOGUE AFUA_2G10760)-RELATED"/>
    <property type="match status" value="1"/>
</dbReference>
<dbReference type="Gene3D" id="3.40.50.1110">
    <property type="entry name" value="SGNH hydrolase"/>
    <property type="match status" value="1"/>
</dbReference>
<dbReference type="AlphaFoldDB" id="K5XW93"/>
<evidence type="ECO:0008006" key="5">
    <source>
        <dbReference type="Google" id="ProtNLM"/>
    </source>
</evidence>
<evidence type="ECO:0000313" key="4">
    <source>
        <dbReference type="Proteomes" id="UP000008493"/>
    </source>
</evidence>
<dbReference type="RefSeq" id="XP_007330128.1">
    <property type="nucleotide sequence ID" value="XM_007330066.1"/>
</dbReference>
<gene>
    <name evidence="3" type="ORF">AGABI1DRAFT_92006</name>
</gene>
<dbReference type="EMBL" id="JH971390">
    <property type="protein sequence ID" value="EKM79485.1"/>
    <property type="molecule type" value="Genomic_DNA"/>
</dbReference>
<evidence type="ECO:0000256" key="2">
    <source>
        <dbReference type="SAM" id="SignalP"/>
    </source>
</evidence>
<dbReference type="CDD" id="cd01846">
    <property type="entry name" value="fatty_acyltransferase_like"/>
    <property type="match status" value="1"/>
</dbReference>
<dbReference type="SUPFAM" id="SSF52266">
    <property type="entry name" value="SGNH hydrolase"/>
    <property type="match status" value="1"/>
</dbReference>
<dbReference type="HOGENOM" id="CLU_015101_4_0_1"/>
<dbReference type="InterPro" id="IPR036514">
    <property type="entry name" value="SGNH_hydro_sf"/>
</dbReference>
<keyword evidence="2" id="KW-0732">Signal</keyword>
<dbReference type="InterPro" id="IPR001087">
    <property type="entry name" value="GDSL"/>
</dbReference>
<keyword evidence="1" id="KW-0378">Hydrolase</keyword>
<sequence>MFLKSLCLLLLFLTSFAASHPKQRFRWKDIKYVYLFGDSYSFVDGTYGFGTYRSETFEINSGKNYMGWATKLDFTPEQLLSNAILPNKTSSGGANWIEHLTGCYEGLPTHCHPQLWNFAHGGADISASILPRRLITTVQIGDQVQQWLDYAADILPRPHGKTLTVWWVGINDCADITRNATITDVDAFIDADLEAYFGLVETTARNKLHAHLFLNVPPIDLSPFGKTFTTGPESLRKTIHKFNKKFAARAAKYAKDNPDQVVLTFDAASVFEDVLSHPAKFGFKDTTQYVPNLVYQDAPDREGLFWNNDEHPSEPVHRILAEAVEEYLRRVDL</sequence>
<organism evidence="3 4">
    <name type="scientific">Agaricus bisporus var. burnettii (strain JB137-S8 / ATCC MYA-4627 / FGSC 10392)</name>
    <name type="common">White button mushroom</name>
    <dbReference type="NCBI Taxonomy" id="597362"/>
    <lineage>
        <taxon>Eukaryota</taxon>
        <taxon>Fungi</taxon>
        <taxon>Dikarya</taxon>
        <taxon>Basidiomycota</taxon>
        <taxon>Agaricomycotina</taxon>
        <taxon>Agaricomycetes</taxon>
        <taxon>Agaricomycetidae</taxon>
        <taxon>Agaricales</taxon>
        <taxon>Agaricineae</taxon>
        <taxon>Agaricaceae</taxon>
        <taxon>Agaricus</taxon>
    </lineage>
</organism>
<reference evidence="4" key="1">
    <citation type="journal article" date="2012" name="Proc. Natl. Acad. Sci. U.S.A.">
        <title>Genome sequence of the button mushroom Agaricus bisporus reveals mechanisms governing adaptation to a humic-rich ecological niche.</title>
        <authorList>
            <person name="Morin E."/>
            <person name="Kohler A."/>
            <person name="Baker A.R."/>
            <person name="Foulongne-Oriol M."/>
            <person name="Lombard V."/>
            <person name="Nagy L.G."/>
            <person name="Ohm R.A."/>
            <person name="Patyshakuliyeva A."/>
            <person name="Brun A."/>
            <person name="Aerts A.L."/>
            <person name="Bailey A.M."/>
            <person name="Billette C."/>
            <person name="Coutinho P.M."/>
            <person name="Deakin G."/>
            <person name="Doddapaneni H."/>
            <person name="Floudas D."/>
            <person name="Grimwood J."/>
            <person name="Hilden K."/>
            <person name="Kuees U."/>
            <person name="LaButti K.M."/>
            <person name="Lapidus A."/>
            <person name="Lindquist E.A."/>
            <person name="Lucas S.M."/>
            <person name="Murat C."/>
            <person name="Riley R.W."/>
            <person name="Salamov A.A."/>
            <person name="Schmutz J."/>
            <person name="Subramanian V."/>
            <person name="Woesten H.A.B."/>
            <person name="Xu J."/>
            <person name="Eastwood D.C."/>
            <person name="Foster G.D."/>
            <person name="Sonnenberg A.S."/>
            <person name="Cullen D."/>
            <person name="de Vries R.P."/>
            <person name="Lundell T."/>
            <person name="Hibbett D.S."/>
            <person name="Henrissat B."/>
            <person name="Burton K.S."/>
            <person name="Kerrigan R.W."/>
            <person name="Challen M.P."/>
            <person name="Grigoriev I.V."/>
            <person name="Martin F."/>
        </authorList>
    </citation>
    <scope>NUCLEOTIDE SEQUENCE [LARGE SCALE GENOMIC DNA]</scope>
    <source>
        <strain evidence="4">JB137-S8 / ATCC MYA-4627 / FGSC 10392</strain>
    </source>
</reference>
<dbReference type="Proteomes" id="UP000008493">
    <property type="component" value="Unassembled WGS sequence"/>
</dbReference>
<dbReference type="GeneID" id="18832434"/>
<dbReference type="PANTHER" id="PTHR45648">
    <property type="entry name" value="GDSL LIPASE/ACYLHYDROLASE FAMILY PROTEIN (AFU_ORTHOLOGUE AFUA_4G14700)"/>
    <property type="match status" value="1"/>
</dbReference>
<evidence type="ECO:0000313" key="3">
    <source>
        <dbReference type="EMBL" id="EKM79485.1"/>
    </source>
</evidence>
<feature type="signal peptide" evidence="2">
    <location>
        <begin position="1"/>
        <end position="19"/>
    </location>
</feature>
<evidence type="ECO:0000256" key="1">
    <source>
        <dbReference type="ARBA" id="ARBA00022801"/>
    </source>
</evidence>
<dbReference type="STRING" id="597362.K5XW93"/>
<dbReference type="InterPro" id="IPR051058">
    <property type="entry name" value="GDSL_Est/Lipase"/>
</dbReference>
<dbReference type="KEGG" id="abp:AGABI1DRAFT92006"/>
<dbReference type="OMA" id="GANWIEH"/>
<keyword evidence="4" id="KW-1185">Reference proteome</keyword>
<feature type="chain" id="PRO_5003886540" description="Carbohydrate esterase family 16 protein" evidence="2">
    <location>
        <begin position="20"/>
        <end position="333"/>
    </location>
</feature>
<protein>
    <recommendedName>
        <fullName evidence="5">Carbohydrate esterase family 16 protein</fullName>
    </recommendedName>
</protein>
<dbReference type="GO" id="GO:0016788">
    <property type="term" value="F:hydrolase activity, acting on ester bonds"/>
    <property type="evidence" value="ECO:0007669"/>
    <property type="project" value="InterPro"/>
</dbReference>
<dbReference type="InParanoid" id="K5XW93"/>
<dbReference type="Pfam" id="PF00657">
    <property type="entry name" value="Lipase_GDSL"/>
    <property type="match status" value="1"/>
</dbReference>